<evidence type="ECO:0000259" key="8">
    <source>
        <dbReference type="PROSITE" id="PS51669"/>
    </source>
</evidence>
<keyword evidence="7" id="KW-0411">Iron-sulfur</keyword>
<dbReference type="Proteomes" id="UP000326202">
    <property type="component" value="Chromosome"/>
</dbReference>
<dbReference type="AlphaFoldDB" id="A0A5J6MG48"/>
<dbReference type="GO" id="GO:0043546">
    <property type="term" value="F:molybdopterin cofactor binding"/>
    <property type="evidence" value="ECO:0007669"/>
    <property type="project" value="InterPro"/>
</dbReference>
<dbReference type="EMBL" id="CP042906">
    <property type="protein sequence ID" value="QEX16101.1"/>
    <property type="molecule type" value="Genomic_DNA"/>
</dbReference>
<dbReference type="CDD" id="cd02786">
    <property type="entry name" value="MopB_CT_3"/>
    <property type="match status" value="1"/>
</dbReference>
<reference evidence="9 10" key="1">
    <citation type="submission" date="2019-08" db="EMBL/GenBank/DDBJ databases">
        <title>Hyperibacter terrae gen. nov., sp. nov. and Hyperibacter viscosus sp. nov., two new members in the family Rhodospirillaceae isolated from the rhizosphere of Hypericum perforatum.</title>
        <authorList>
            <person name="Noviana Z."/>
        </authorList>
    </citation>
    <scope>NUCLEOTIDE SEQUENCE [LARGE SCALE GENOMIC DNA]</scope>
    <source>
        <strain evidence="9 10">R5913</strain>
    </source>
</reference>
<dbReference type="OrthoDB" id="9759518at2"/>
<keyword evidence="3" id="KW-0500">Molybdenum</keyword>
<keyword evidence="5" id="KW-0560">Oxidoreductase</keyword>
<dbReference type="CDD" id="cd02766">
    <property type="entry name" value="MopB_3"/>
    <property type="match status" value="1"/>
</dbReference>
<dbReference type="Gene3D" id="3.40.50.740">
    <property type="match status" value="1"/>
</dbReference>
<dbReference type="SUPFAM" id="SSF53706">
    <property type="entry name" value="Formate dehydrogenase/DMSO reductase, domains 1-3"/>
    <property type="match status" value="1"/>
</dbReference>
<dbReference type="InterPro" id="IPR037920">
    <property type="entry name" value="YoaE_C"/>
</dbReference>
<proteinExistence type="inferred from homology"/>
<dbReference type="SUPFAM" id="SSF50692">
    <property type="entry name" value="ADC-like"/>
    <property type="match status" value="1"/>
</dbReference>
<dbReference type="Pfam" id="PF00384">
    <property type="entry name" value="Molybdopterin"/>
    <property type="match status" value="1"/>
</dbReference>
<dbReference type="InterPro" id="IPR009010">
    <property type="entry name" value="Asp_de-COase-like_dom_sf"/>
</dbReference>
<dbReference type="InterPro" id="IPR006655">
    <property type="entry name" value="Mopterin_OxRdtase_prok_CS"/>
</dbReference>
<comment type="similarity">
    <text evidence="2">Belongs to the prokaryotic molybdopterin-containing oxidoreductase family.</text>
</comment>
<dbReference type="RefSeq" id="WP_151176500.1">
    <property type="nucleotide sequence ID" value="NZ_CP042906.1"/>
</dbReference>
<dbReference type="Pfam" id="PF01568">
    <property type="entry name" value="Molydop_binding"/>
    <property type="match status" value="1"/>
</dbReference>
<feature type="domain" description="4Fe-4S Mo/W bis-MGD-type" evidence="8">
    <location>
        <begin position="3"/>
        <end position="61"/>
    </location>
</feature>
<dbReference type="InterPro" id="IPR006963">
    <property type="entry name" value="Mopterin_OxRdtase_4Fe-4S_dom"/>
</dbReference>
<evidence type="ECO:0000256" key="6">
    <source>
        <dbReference type="ARBA" id="ARBA00023004"/>
    </source>
</evidence>
<dbReference type="PROSITE" id="PS51669">
    <property type="entry name" value="4FE4S_MOW_BIS_MGD"/>
    <property type="match status" value="1"/>
</dbReference>
<evidence type="ECO:0000313" key="9">
    <source>
        <dbReference type="EMBL" id="QEX16101.1"/>
    </source>
</evidence>
<accession>A0A5J6MG48</accession>
<name>A0A5J6MG48_9PROT</name>
<dbReference type="Pfam" id="PF04879">
    <property type="entry name" value="Molybdop_Fe4S4"/>
    <property type="match status" value="1"/>
</dbReference>
<dbReference type="InterPro" id="IPR050612">
    <property type="entry name" value="Prok_Mopterin_Oxidored"/>
</dbReference>
<organism evidence="9 10">
    <name type="scientific">Hypericibacter terrae</name>
    <dbReference type="NCBI Taxonomy" id="2602015"/>
    <lineage>
        <taxon>Bacteria</taxon>
        <taxon>Pseudomonadati</taxon>
        <taxon>Pseudomonadota</taxon>
        <taxon>Alphaproteobacteria</taxon>
        <taxon>Rhodospirillales</taxon>
        <taxon>Dongiaceae</taxon>
        <taxon>Hypericibacter</taxon>
    </lineage>
</organism>
<evidence type="ECO:0000256" key="1">
    <source>
        <dbReference type="ARBA" id="ARBA00001942"/>
    </source>
</evidence>
<dbReference type="KEGG" id="htq:FRZ44_13930"/>
<dbReference type="GO" id="GO:0046872">
    <property type="term" value="F:metal ion binding"/>
    <property type="evidence" value="ECO:0007669"/>
    <property type="project" value="UniProtKB-KW"/>
</dbReference>
<dbReference type="InterPro" id="IPR006656">
    <property type="entry name" value="Mopterin_OxRdtase"/>
</dbReference>
<dbReference type="PANTHER" id="PTHR43742">
    <property type="entry name" value="TRIMETHYLAMINE-N-OXIDE REDUCTASE"/>
    <property type="match status" value="1"/>
</dbReference>
<dbReference type="Gene3D" id="3.30.2070.10">
    <property type="entry name" value="Formate dehydrogenase/DMSO reductase"/>
    <property type="match status" value="1"/>
</dbReference>
<evidence type="ECO:0000256" key="5">
    <source>
        <dbReference type="ARBA" id="ARBA00023002"/>
    </source>
</evidence>
<gene>
    <name evidence="9" type="ORF">FRZ44_13930</name>
</gene>
<evidence type="ECO:0000256" key="3">
    <source>
        <dbReference type="ARBA" id="ARBA00022505"/>
    </source>
</evidence>
<dbReference type="InterPro" id="IPR006657">
    <property type="entry name" value="MoPterin_dinucl-bd_dom"/>
</dbReference>
<dbReference type="PROSITE" id="PS00490">
    <property type="entry name" value="MOLYBDOPTERIN_PROK_2"/>
    <property type="match status" value="1"/>
</dbReference>
<comment type="cofactor">
    <cofactor evidence="1">
        <name>Mo-bis(molybdopterin guanine dinucleotide)</name>
        <dbReference type="ChEBI" id="CHEBI:60539"/>
    </cofactor>
</comment>
<keyword evidence="10" id="KW-1185">Reference proteome</keyword>
<evidence type="ECO:0000256" key="7">
    <source>
        <dbReference type="ARBA" id="ARBA00023014"/>
    </source>
</evidence>
<dbReference type="SMART" id="SM00926">
    <property type="entry name" value="Molybdop_Fe4S4"/>
    <property type="match status" value="1"/>
</dbReference>
<evidence type="ECO:0000256" key="4">
    <source>
        <dbReference type="ARBA" id="ARBA00022723"/>
    </source>
</evidence>
<dbReference type="Gene3D" id="3.40.228.10">
    <property type="entry name" value="Dimethylsulfoxide Reductase, domain 2"/>
    <property type="match status" value="1"/>
</dbReference>
<dbReference type="Gene3D" id="2.40.40.20">
    <property type="match status" value="1"/>
</dbReference>
<evidence type="ECO:0000313" key="10">
    <source>
        <dbReference type="Proteomes" id="UP000326202"/>
    </source>
</evidence>
<evidence type="ECO:0000256" key="2">
    <source>
        <dbReference type="ARBA" id="ARBA00010312"/>
    </source>
</evidence>
<protein>
    <submittedName>
        <fullName evidence="9">Dehydrogenase</fullName>
    </submittedName>
</protein>
<keyword evidence="6" id="KW-0408">Iron</keyword>
<dbReference type="PANTHER" id="PTHR43742:SF6">
    <property type="entry name" value="OXIDOREDUCTASE YYAE-RELATED"/>
    <property type="match status" value="1"/>
</dbReference>
<sequence length="686" mass="75489">MPLDILPSVCPHDCPSTCSLEVERLDTHRIGRVRGAADQDYTAGVVCAKVARYAERHNHPDRLTVPLLRVGPKGQGMAAYKPISWNEALDRVAEKFIEAERRLGAETVWPYFYAGTMGLVQRDGINRLRHAKRYSGQLSTICVMLSDTGWVAGVGEKRGVDAREIAQSDLVVVWGGNPVSTQVNVMTHITRARKERGAPLVVVDPYRTPTALVADIHLMPRPGTDGALACAVMHELFRQGFADRDYLARYTDCPQELEAHLQSRPPEWAAAITGVPADRIRSFAELYGRTKRSYIRVGYGFSRSRNGSANLHAVSCLPAITGAWQYPGGGALYSNAGFYGLDKTMIEGLDVRDPKVRILDMSRIGPVLTGDRQDLGEGPPVTALLIQNTNPMVVCPEGLKVREGFMRDDLFTCVHEQFMTETAAMADVVLPATTFLEHDDIYLAGGHTYLQVARKVVEPLAEAKTNHFVICELAKRLGAEHPGFHMTEWELIDQMLKASNKPSADALAAERWHDCARSFEEGHFLNGFPQPGGRFRFKPDWKGMGPWHKGMPALPDHPHLIEEATAEHPFRLVAAPARTFLNSTFTETPGSRQREVRPTALLHPTDCERLGLAEGDRVRLGNRRGSVVIHAKPFDGLQPGVVIVEGIWPNGAFEEGQGINALIGADPGPPKGGACFHDSAVWVRPA</sequence>
<dbReference type="Gene3D" id="2.20.25.90">
    <property type="entry name" value="ADC-like domains"/>
    <property type="match status" value="1"/>
</dbReference>
<dbReference type="GO" id="GO:0051536">
    <property type="term" value="F:iron-sulfur cluster binding"/>
    <property type="evidence" value="ECO:0007669"/>
    <property type="project" value="UniProtKB-KW"/>
</dbReference>
<dbReference type="GO" id="GO:0016491">
    <property type="term" value="F:oxidoreductase activity"/>
    <property type="evidence" value="ECO:0007669"/>
    <property type="project" value="UniProtKB-KW"/>
</dbReference>
<keyword evidence="4" id="KW-0479">Metal-binding</keyword>